<evidence type="ECO:0000256" key="8">
    <source>
        <dbReference type="SAM" id="MobiDB-lite"/>
    </source>
</evidence>
<dbReference type="SUPFAM" id="SSF82199">
    <property type="entry name" value="SET domain"/>
    <property type="match status" value="1"/>
</dbReference>
<dbReference type="PROSITE" id="PS50280">
    <property type="entry name" value="SET"/>
    <property type="match status" value="1"/>
</dbReference>
<evidence type="ECO:0000256" key="6">
    <source>
        <dbReference type="ARBA" id="ARBA00023163"/>
    </source>
</evidence>
<protein>
    <recommendedName>
        <fullName evidence="1">[histone H3]-lysine(27) N-trimethyltransferase</fullName>
        <ecNumber evidence="1">2.1.1.356</ecNumber>
    </recommendedName>
</protein>
<evidence type="ECO:0000256" key="7">
    <source>
        <dbReference type="ARBA" id="ARBA00048568"/>
    </source>
</evidence>
<dbReference type="SMART" id="SM01114">
    <property type="entry name" value="CXC"/>
    <property type="match status" value="1"/>
</dbReference>
<evidence type="ECO:0000256" key="2">
    <source>
        <dbReference type="ARBA" id="ARBA00022603"/>
    </source>
</evidence>
<dbReference type="PANTHER" id="PTHR45747">
    <property type="entry name" value="HISTONE-LYSINE N-METHYLTRANSFERASE E(Z)"/>
    <property type="match status" value="1"/>
</dbReference>
<dbReference type="PANTHER" id="PTHR45747:SF4">
    <property type="entry name" value="HISTONE-LYSINE N-METHYLTRANSFERASE E(Z)"/>
    <property type="match status" value="1"/>
</dbReference>
<evidence type="ECO:0000259" key="10">
    <source>
        <dbReference type="PROSITE" id="PS51633"/>
    </source>
</evidence>
<dbReference type="InterPro" id="IPR033467">
    <property type="entry name" value="Tesmin/TSO1-like_CXC"/>
</dbReference>
<dbReference type="InterPro" id="IPR041355">
    <property type="entry name" value="Pre-SET_CXC"/>
</dbReference>
<evidence type="ECO:0000256" key="3">
    <source>
        <dbReference type="ARBA" id="ARBA00022679"/>
    </source>
</evidence>
<evidence type="ECO:0000313" key="12">
    <source>
        <dbReference type="Proteomes" id="UP001642540"/>
    </source>
</evidence>
<keyword evidence="12" id="KW-1185">Reference proteome</keyword>
<dbReference type="Pfam" id="PF18264">
    <property type="entry name" value="preSET_CXC"/>
    <property type="match status" value="1"/>
</dbReference>
<dbReference type="SMART" id="SM00317">
    <property type="entry name" value="SET"/>
    <property type="match status" value="1"/>
</dbReference>
<comment type="catalytic activity">
    <reaction evidence="7">
        <text>L-lysyl(27)-[histone H3] + 3 S-adenosyl-L-methionine = N(6),N(6),N(6)-trimethyl-L-lysyl(27)-[histone H3] + 3 S-adenosyl-L-homocysteine + 3 H(+)</text>
        <dbReference type="Rhea" id="RHEA:60292"/>
        <dbReference type="Rhea" id="RHEA-COMP:15535"/>
        <dbReference type="Rhea" id="RHEA-COMP:15548"/>
        <dbReference type="ChEBI" id="CHEBI:15378"/>
        <dbReference type="ChEBI" id="CHEBI:29969"/>
        <dbReference type="ChEBI" id="CHEBI:57856"/>
        <dbReference type="ChEBI" id="CHEBI:59789"/>
        <dbReference type="ChEBI" id="CHEBI:61961"/>
        <dbReference type="EC" id="2.1.1.356"/>
    </reaction>
</comment>
<dbReference type="Pfam" id="PF00856">
    <property type="entry name" value="SET"/>
    <property type="match status" value="1"/>
</dbReference>
<feature type="domain" description="SET" evidence="9">
    <location>
        <begin position="485"/>
        <end position="600"/>
    </location>
</feature>
<organism evidence="11 12">
    <name type="scientific">Orchesella dallaii</name>
    <dbReference type="NCBI Taxonomy" id="48710"/>
    <lineage>
        <taxon>Eukaryota</taxon>
        <taxon>Metazoa</taxon>
        <taxon>Ecdysozoa</taxon>
        <taxon>Arthropoda</taxon>
        <taxon>Hexapoda</taxon>
        <taxon>Collembola</taxon>
        <taxon>Entomobryomorpha</taxon>
        <taxon>Entomobryoidea</taxon>
        <taxon>Orchesellidae</taxon>
        <taxon>Orchesellinae</taxon>
        <taxon>Orchesella</taxon>
    </lineage>
</organism>
<proteinExistence type="predicted"/>
<dbReference type="InterPro" id="IPR046341">
    <property type="entry name" value="SET_dom_sf"/>
</dbReference>
<keyword evidence="6" id="KW-0804">Transcription</keyword>
<keyword evidence="3" id="KW-0808">Transferase</keyword>
<dbReference type="InterPro" id="IPR045318">
    <property type="entry name" value="EZH1/2-like"/>
</dbReference>
<reference evidence="11 12" key="1">
    <citation type="submission" date="2024-08" db="EMBL/GenBank/DDBJ databases">
        <authorList>
            <person name="Cucini C."/>
            <person name="Frati F."/>
        </authorList>
    </citation>
    <scope>NUCLEOTIDE SEQUENCE [LARGE SCALE GENOMIC DNA]</scope>
</reference>
<gene>
    <name evidence="11" type="ORF">ODALV1_LOCUS16841</name>
</gene>
<accession>A0ABP1R3J8</accession>
<dbReference type="Gene3D" id="2.170.270.10">
    <property type="entry name" value="SET domain"/>
    <property type="match status" value="1"/>
</dbReference>
<dbReference type="Proteomes" id="UP001642540">
    <property type="component" value="Unassembled WGS sequence"/>
</dbReference>
<evidence type="ECO:0000256" key="5">
    <source>
        <dbReference type="ARBA" id="ARBA00023015"/>
    </source>
</evidence>
<dbReference type="InterPro" id="IPR001214">
    <property type="entry name" value="SET_dom"/>
</dbReference>
<dbReference type="PROSITE" id="PS51633">
    <property type="entry name" value="CXC"/>
    <property type="match status" value="1"/>
</dbReference>
<feature type="region of interest" description="Disordered" evidence="8">
    <location>
        <begin position="1"/>
        <end position="20"/>
    </location>
</feature>
<comment type="caution">
    <text evidence="11">The sequence shown here is derived from an EMBL/GenBank/DDBJ whole genome shotgun (WGS) entry which is preliminary data.</text>
</comment>
<dbReference type="InterPro" id="IPR026489">
    <property type="entry name" value="CXC_dom"/>
</dbReference>
<evidence type="ECO:0000256" key="1">
    <source>
        <dbReference type="ARBA" id="ARBA00012186"/>
    </source>
</evidence>
<feature type="domain" description="CXC" evidence="10">
    <location>
        <begin position="378"/>
        <end position="478"/>
    </location>
</feature>
<evidence type="ECO:0000259" key="9">
    <source>
        <dbReference type="PROSITE" id="PS50280"/>
    </source>
</evidence>
<name>A0ABP1R3J8_9HEXA</name>
<evidence type="ECO:0000256" key="4">
    <source>
        <dbReference type="ARBA" id="ARBA00022691"/>
    </source>
</evidence>
<keyword evidence="5" id="KW-0805">Transcription regulation</keyword>
<keyword evidence="4" id="KW-0949">S-adenosyl-L-methionine</keyword>
<evidence type="ECO:0000313" key="11">
    <source>
        <dbReference type="EMBL" id="CAL8115406.1"/>
    </source>
</evidence>
<dbReference type="EMBL" id="CAXLJM020000051">
    <property type="protein sequence ID" value="CAL8115406.1"/>
    <property type="molecule type" value="Genomic_DNA"/>
</dbReference>
<dbReference type="EC" id="2.1.1.356" evidence="1"/>
<keyword evidence="2" id="KW-0489">Methyltransferase</keyword>
<sequence>MASARVDTADENTTKTADGFSSVQISEHGKELTLTLTEETYHLQQQERAEEIKLAWGQNTDTIKELCQTHLNPLNRKVIKARRYAKLPTSTNTPGPSRSITTYQLPEVKGIIPITNVTPLPKQIYWTKVGHNVATPDSKFLTHIPQVAEPAEPSGTSPEFVFKLIELYDGQVALDYSKHRLQLQSHLIRLVIKALTELVKDFGLGILSSERKSDAITRLTSIAGRAKRLMKDGLLAVEVDKVPSEVYAAITCTLKGTGTAKELQEWFIEKSRSHCDRPKGIEVYRDLLCKICCLYDCSRHKGLTGTSVTGSTTTNAATGDSWNSEIDDDNLDDGSECLTNNVSKLVKKCRTGKADMNGVVKNPALEIPNLTEPGTSSQMKAKAMKTLPTPTVVPNRCSHKGRCDENCSCVKNGVKCEKFCDCRRRNCNNRFRGCTCANKCKTKNCPCYRGFRECDPDLCKKCKSHESDPKERTCLNVSIQMGKGKPLRLAVSDVNGWGVFAGSDIHIKEYISEYTGEVISHSEADKRGFVYDARKHTFLFGLDENYTIDGTILGGKVRFMNSSLKPNCEPRKMRVNGELRIGFYAIKEIKKGDELFMNYHEEILKKLGLEDTIDD</sequence>